<dbReference type="InterPro" id="IPR018833">
    <property type="entry name" value="Rv2993c-like_N"/>
</dbReference>
<dbReference type="GO" id="GO:0046872">
    <property type="term" value="F:metal ion binding"/>
    <property type="evidence" value="ECO:0007669"/>
    <property type="project" value="UniProtKB-KW"/>
</dbReference>
<name>A0A975D159_9SPHN</name>
<dbReference type="InterPro" id="IPR011234">
    <property type="entry name" value="Fumarylacetoacetase-like_C"/>
</dbReference>
<dbReference type="Pfam" id="PF10370">
    <property type="entry name" value="Rv2993c-like_N"/>
    <property type="match status" value="1"/>
</dbReference>
<evidence type="ECO:0000313" key="6">
    <source>
        <dbReference type="Proteomes" id="UP000664914"/>
    </source>
</evidence>
<dbReference type="PANTHER" id="PTHR42796">
    <property type="entry name" value="FUMARYLACETOACETATE HYDROLASE DOMAIN-CONTAINING PROTEIN 2A-RELATED"/>
    <property type="match status" value="1"/>
</dbReference>
<evidence type="ECO:0000259" key="3">
    <source>
        <dbReference type="Pfam" id="PF01557"/>
    </source>
</evidence>
<dbReference type="SUPFAM" id="SSF56529">
    <property type="entry name" value="FAH"/>
    <property type="match status" value="1"/>
</dbReference>
<dbReference type="PANTHER" id="PTHR42796:SF4">
    <property type="entry name" value="FUMARYLACETOACETATE HYDROLASE DOMAIN-CONTAINING PROTEIN 2A"/>
    <property type="match status" value="1"/>
</dbReference>
<dbReference type="GO" id="GO:0016787">
    <property type="term" value="F:hydrolase activity"/>
    <property type="evidence" value="ECO:0007669"/>
    <property type="project" value="UniProtKB-KW"/>
</dbReference>
<dbReference type="Proteomes" id="UP000664914">
    <property type="component" value="Chromosome"/>
</dbReference>
<protein>
    <submittedName>
        <fullName evidence="5">Fumarylacetoacetate hydrolase family protein</fullName>
    </submittedName>
</protein>
<evidence type="ECO:0000256" key="2">
    <source>
        <dbReference type="ARBA" id="ARBA00022723"/>
    </source>
</evidence>
<evidence type="ECO:0000256" key="1">
    <source>
        <dbReference type="ARBA" id="ARBA00010211"/>
    </source>
</evidence>
<dbReference type="FunFam" id="3.90.850.10:FF:000002">
    <property type="entry name" value="2-hydroxyhepta-2,4-diene-1,7-dioate isomerase"/>
    <property type="match status" value="1"/>
</dbReference>
<dbReference type="RefSeq" id="WP_012048502.1">
    <property type="nucleotide sequence ID" value="NZ_CP059319.1"/>
</dbReference>
<dbReference type="OMA" id="KWQRDPA"/>
<dbReference type="InterPro" id="IPR051121">
    <property type="entry name" value="FAH"/>
</dbReference>
<dbReference type="GO" id="GO:0016853">
    <property type="term" value="F:isomerase activity"/>
    <property type="evidence" value="ECO:0007669"/>
    <property type="project" value="UniProtKB-ARBA"/>
</dbReference>
<dbReference type="Gene3D" id="3.90.850.10">
    <property type="entry name" value="Fumarylacetoacetase-like, C-terminal domain"/>
    <property type="match status" value="1"/>
</dbReference>
<organism evidence="5 6">
    <name type="scientific">Rhizorhabdus wittichii</name>
    <dbReference type="NCBI Taxonomy" id="160791"/>
    <lineage>
        <taxon>Bacteria</taxon>
        <taxon>Pseudomonadati</taxon>
        <taxon>Pseudomonadota</taxon>
        <taxon>Alphaproteobacteria</taxon>
        <taxon>Sphingomonadales</taxon>
        <taxon>Sphingomonadaceae</taxon>
        <taxon>Rhizorhabdus</taxon>
    </lineage>
</organism>
<proteinExistence type="inferred from homology"/>
<dbReference type="AlphaFoldDB" id="A0A975D159"/>
<dbReference type="InterPro" id="IPR036663">
    <property type="entry name" value="Fumarylacetoacetase_C_sf"/>
</dbReference>
<sequence>MKIVTFQDEDRVGYGVIEGGEIVDLSTVPHAPPHVRALLDAHGDGLEPALRALAAAATRRVRLDAVRLLAPIPNPRKFLSLGGNYASHLAESAKIGMVRSPTQVWFNKQTSCVNGPYLPIEKPVLSDQLDYEGEMGVVIGRRCRGVKAADAMAVVAGYLVCNDVSVRDWQLRAPTHMLGKSFDSHGPMGPWLTTKAEIPDPHALRLTTHVNGELRQSGSTGDMIARIGDMIEELTSAFTLEPGDILSTGTPAGVGGLMDPPCYLKPGDVVRVEIERLGHIENRVEPQPEPIRPTVPVYP</sequence>
<evidence type="ECO:0000259" key="4">
    <source>
        <dbReference type="Pfam" id="PF10370"/>
    </source>
</evidence>
<accession>A0A975D159</accession>
<dbReference type="GO" id="GO:0019752">
    <property type="term" value="P:carboxylic acid metabolic process"/>
    <property type="evidence" value="ECO:0007669"/>
    <property type="project" value="UniProtKB-ARBA"/>
</dbReference>
<feature type="domain" description="Fumarylacetoacetase-like C-terminal" evidence="3">
    <location>
        <begin position="80"/>
        <end position="284"/>
    </location>
</feature>
<gene>
    <name evidence="5" type="ORF">HRJ34_21925</name>
</gene>
<keyword evidence="2" id="KW-0479">Metal-binding</keyword>
<dbReference type="Pfam" id="PF01557">
    <property type="entry name" value="FAA_hydrolase"/>
    <property type="match status" value="1"/>
</dbReference>
<reference evidence="5" key="1">
    <citation type="submission" date="2020-07" db="EMBL/GenBank/DDBJ databases">
        <authorList>
            <person name="Camacho E."/>
        </authorList>
    </citation>
    <scope>NUCLEOTIDE SEQUENCE</scope>
    <source>
        <strain evidence="5">MPO218</strain>
    </source>
</reference>
<dbReference type="EMBL" id="CP059319">
    <property type="protein sequence ID" value="QTH20949.1"/>
    <property type="molecule type" value="Genomic_DNA"/>
</dbReference>
<reference evidence="5" key="2">
    <citation type="submission" date="2021-04" db="EMBL/GenBank/DDBJ databases">
        <title>Isolation and genomic analysis of the ibuprofen-degrading bacterium Sphingomonas strain MPO218.</title>
        <authorList>
            <person name="Aulestia M."/>
            <person name="Flores A."/>
            <person name="Mangas E.L."/>
            <person name="Perez-Pulido A.J."/>
            <person name="Santero E."/>
            <person name="Camacho E.M."/>
        </authorList>
    </citation>
    <scope>NUCLEOTIDE SEQUENCE</scope>
    <source>
        <strain evidence="5">MPO218</strain>
    </source>
</reference>
<feature type="domain" description="Rv2993c-like N-terminal" evidence="4">
    <location>
        <begin position="1"/>
        <end position="71"/>
    </location>
</feature>
<keyword evidence="5" id="KW-0378">Hydrolase</keyword>
<comment type="similarity">
    <text evidence="1">Belongs to the FAH family.</text>
</comment>
<evidence type="ECO:0000313" key="5">
    <source>
        <dbReference type="EMBL" id="QTH20949.1"/>
    </source>
</evidence>